<dbReference type="SMART" id="SM01340">
    <property type="entry name" value="DNA_mis_repair"/>
    <property type="match status" value="1"/>
</dbReference>
<dbReference type="NCBIfam" id="TIGR00585">
    <property type="entry name" value="mutl"/>
    <property type="match status" value="1"/>
</dbReference>
<evidence type="ECO:0000256" key="5">
    <source>
        <dbReference type="ARBA" id="ARBA00023242"/>
    </source>
</evidence>
<evidence type="ECO:0000256" key="4">
    <source>
        <dbReference type="ARBA" id="ARBA00023204"/>
    </source>
</evidence>
<dbReference type="PANTHER" id="PTHR10073:SF12">
    <property type="entry name" value="DNA MISMATCH REPAIR PROTEIN MLH1"/>
    <property type="match status" value="1"/>
</dbReference>
<dbReference type="InterPro" id="IPR020568">
    <property type="entry name" value="Ribosomal_Su5_D2-typ_SF"/>
</dbReference>
<dbReference type="EMBL" id="CAUYUE010000017">
    <property type="protein sequence ID" value="CAK0787510.1"/>
    <property type="molecule type" value="Genomic_DNA"/>
</dbReference>
<dbReference type="Pfam" id="PF13589">
    <property type="entry name" value="HATPase_c_3"/>
    <property type="match status" value="1"/>
</dbReference>
<keyword evidence="3" id="KW-0227">DNA damage</keyword>
<reference evidence="8 9" key="1">
    <citation type="submission" date="2023-10" db="EMBL/GenBank/DDBJ databases">
        <authorList>
            <person name="Maclean D."/>
            <person name="Macfadyen A."/>
        </authorList>
    </citation>
    <scope>NUCLEOTIDE SEQUENCE [LARGE SCALE GENOMIC DNA]</scope>
</reference>
<dbReference type="PANTHER" id="PTHR10073">
    <property type="entry name" value="DNA MISMATCH REPAIR PROTEIN MLH, PMS, MUTL"/>
    <property type="match status" value="1"/>
</dbReference>
<evidence type="ECO:0000259" key="7">
    <source>
        <dbReference type="SMART" id="SM01340"/>
    </source>
</evidence>
<dbReference type="AlphaFoldDB" id="A0AAV1IM12"/>
<proteinExistence type="inferred from homology"/>
<feature type="region of interest" description="Disordered" evidence="6">
    <location>
        <begin position="362"/>
        <end position="384"/>
    </location>
</feature>
<dbReference type="GO" id="GO:0005524">
    <property type="term" value="F:ATP binding"/>
    <property type="evidence" value="ECO:0007669"/>
    <property type="project" value="InterPro"/>
</dbReference>
<dbReference type="Pfam" id="PF16413">
    <property type="entry name" value="Mlh1_C"/>
    <property type="match status" value="2"/>
</dbReference>
<dbReference type="InterPro" id="IPR036890">
    <property type="entry name" value="HATPase_C_sf"/>
</dbReference>
<feature type="domain" description="DNA mismatch repair protein S5" evidence="7">
    <location>
        <begin position="220"/>
        <end position="344"/>
    </location>
</feature>
<feature type="region of interest" description="Disordered" evidence="6">
    <location>
        <begin position="397"/>
        <end position="461"/>
    </location>
</feature>
<dbReference type="InterPro" id="IPR013507">
    <property type="entry name" value="DNA_mismatch_S5_2-like"/>
</dbReference>
<dbReference type="InterPro" id="IPR002099">
    <property type="entry name" value="MutL/Mlh/PMS"/>
</dbReference>
<dbReference type="InterPro" id="IPR038973">
    <property type="entry name" value="MutL/Mlh/Pms-like"/>
</dbReference>
<evidence type="ECO:0000313" key="8">
    <source>
        <dbReference type="EMBL" id="CAK0787510.1"/>
    </source>
</evidence>
<dbReference type="GO" id="GO:0140664">
    <property type="term" value="F:ATP-dependent DNA damage sensor activity"/>
    <property type="evidence" value="ECO:0007669"/>
    <property type="project" value="InterPro"/>
</dbReference>
<dbReference type="CDD" id="cd16926">
    <property type="entry name" value="HATPase_MutL-MLH-PMS-like"/>
    <property type="match status" value="1"/>
</dbReference>
<dbReference type="InterPro" id="IPR014762">
    <property type="entry name" value="DNA_mismatch_repair_CS"/>
</dbReference>
<keyword evidence="5" id="KW-0539">Nucleus</keyword>
<dbReference type="GO" id="GO:0030983">
    <property type="term" value="F:mismatched DNA binding"/>
    <property type="evidence" value="ECO:0007669"/>
    <property type="project" value="InterPro"/>
</dbReference>
<feature type="compositionally biased region" description="Polar residues" evidence="6">
    <location>
        <begin position="400"/>
        <end position="415"/>
    </location>
</feature>
<feature type="compositionally biased region" description="Basic and acidic residues" evidence="6">
    <location>
        <begin position="451"/>
        <end position="461"/>
    </location>
</feature>
<dbReference type="Pfam" id="PF01119">
    <property type="entry name" value="DNA_mis_repair"/>
    <property type="match status" value="1"/>
</dbReference>
<comment type="similarity">
    <text evidence="2">Belongs to the DNA mismatch repair MutL/HexB family.</text>
</comment>
<comment type="caution">
    <text evidence="8">The sequence shown here is derived from an EMBL/GenBank/DDBJ whole genome shotgun (WGS) entry which is preliminary data.</text>
</comment>
<dbReference type="InterPro" id="IPR032189">
    <property type="entry name" value="Mlh1_C"/>
</dbReference>
<keyword evidence="9" id="KW-1185">Reference proteome</keyword>
<dbReference type="Gene3D" id="3.30.230.10">
    <property type="match status" value="1"/>
</dbReference>
<dbReference type="FunFam" id="3.30.565.10:FF:000003">
    <property type="entry name" value="DNA mismatch repair endonuclease MutL"/>
    <property type="match status" value="1"/>
</dbReference>
<dbReference type="GO" id="GO:0016887">
    <property type="term" value="F:ATP hydrolysis activity"/>
    <property type="evidence" value="ECO:0007669"/>
    <property type="project" value="InterPro"/>
</dbReference>
<keyword evidence="4" id="KW-0234">DNA repair</keyword>
<organism evidence="8 9">
    <name type="scientific">Coccomyxa viridis</name>
    <dbReference type="NCBI Taxonomy" id="1274662"/>
    <lineage>
        <taxon>Eukaryota</taxon>
        <taxon>Viridiplantae</taxon>
        <taxon>Chlorophyta</taxon>
        <taxon>core chlorophytes</taxon>
        <taxon>Trebouxiophyceae</taxon>
        <taxon>Trebouxiophyceae incertae sedis</taxon>
        <taxon>Coccomyxaceae</taxon>
        <taxon>Coccomyxa</taxon>
    </lineage>
</organism>
<dbReference type="PROSITE" id="PS00058">
    <property type="entry name" value="DNA_MISMATCH_REPAIR_1"/>
    <property type="match status" value="1"/>
</dbReference>
<dbReference type="Proteomes" id="UP001314263">
    <property type="component" value="Unassembled WGS sequence"/>
</dbReference>
<dbReference type="GO" id="GO:0006298">
    <property type="term" value="P:mismatch repair"/>
    <property type="evidence" value="ECO:0007669"/>
    <property type="project" value="InterPro"/>
</dbReference>
<sequence>MSEDKPERQTIRILAPEVIAQIAAGEVIQRPVNAVKELLDNALDAGATQIAITVKDGGKKLLTIQDNGHGIQEEDLVLLCKRHATSKLQSYEDLTGLGTLGFRGEALASISCMAHLSVITRHAGSPAGLKASYRNTELEPSGPTICAAQPGTTFVIQDLYYNLEQRRKALGTGVEEYARILDLVGKSAISRPDVAFSCKKQGERRPDLHTMAGASRRDNVRIVYGAATAQSLLQVSCRLPSEGDAPQSLEGAAAFSAEGCASCLHFSGRRTICLIKVNGHLVQCRPLEHSLEAEYHSHARLKPFIFLDIKVPGDQVDVNIHPTKHEVILLHQEEMIQAISDALQKVHSGEVQCSCSHAITKRAAPAPSVPQKPTSGAASRPDQLVRTDRHTQKLQKFFLPSSQALPGNSPRTESQPEAERRHGSPAGTRPADSCSAQQEACPAEVAAGEEQTERKRPRMDSADSAALAAARDKVQMEAHSGLRQRLQQFVLVGQVDGNSALVQEGLDLILVNTAALARDLFYQQALESWGSFPSISIANPVGIAALADIALRGQATDSEAAEAAAEVEDCLLQHSADLARGLGLHLHVSSKTLTALPLVLPGFIPDQRGLPEFLITLADILGQAGGSHNVEGLAEVRQWRPTCHVSADLLTRAITHPSTRIITPMLNIVHALQALAQFYAFTDCGDRADIGFQDGNESEQVLSAVFSSRDSSTHHSMEHVLFPALRTKLTPLRKRVHDGTFVQLANLKMLYKVFERC</sequence>
<comment type="subcellular location">
    <subcellularLocation>
        <location evidence="1">Nucleus</location>
    </subcellularLocation>
</comment>
<gene>
    <name evidence="8" type="ORF">CVIRNUC_010730</name>
</gene>
<dbReference type="SUPFAM" id="SSF55874">
    <property type="entry name" value="ATPase domain of HSP90 chaperone/DNA topoisomerase II/histidine kinase"/>
    <property type="match status" value="1"/>
</dbReference>
<protein>
    <recommendedName>
        <fullName evidence="7">DNA mismatch repair protein S5 domain-containing protein</fullName>
    </recommendedName>
</protein>
<dbReference type="SUPFAM" id="SSF54211">
    <property type="entry name" value="Ribosomal protein S5 domain 2-like"/>
    <property type="match status" value="1"/>
</dbReference>
<evidence type="ECO:0000256" key="1">
    <source>
        <dbReference type="ARBA" id="ARBA00004123"/>
    </source>
</evidence>
<dbReference type="Gene3D" id="3.30.565.10">
    <property type="entry name" value="Histidine kinase-like ATPase, C-terminal domain"/>
    <property type="match status" value="1"/>
</dbReference>
<evidence type="ECO:0000256" key="6">
    <source>
        <dbReference type="SAM" id="MobiDB-lite"/>
    </source>
</evidence>
<dbReference type="GO" id="GO:0032389">
    <property type="term" value="C:MutLalpha complex"/>
    <property type="evidence" value="ECO:0007669"/>
    <property type="project" value="TreeGrafter"/>
</dbReference>
<evidence type="ECO:0000313" key="9">
    <source>
        <dbReference type="Proteomes" id="UP001314263"/>
    </source>
</evidence>
<accession>A0AAV1IM12</accession>
<evidence type="ECO:0000256" key="2">
    <source>
        <dbReference type="ARBA" id="ARBA00006082"/>
    </source>
</evidence>
<dbReference type="InterPro" id="IPR014721">
    <property type="entry name" value="Ribsml_uS5_D2-typ_fold_subgr"/>
</dbReference>
<evidence type="ECO:0000256" key="3">
    <source>
        <dbReference type="ARBA" id="ARBA00022763"/>
    </source>
</evidence>
<name>A0AAV1IM12_9CHLO</name>